<accession>A0A4U5MQE8</accession>
<dbReference type="Gene3D" id="3.40.50.1100">
    <property type="match status" value="2"/>
</dbReference>
<feature type="chain" id="PRO_5020708631" description="Tryptophan synthase beta chain-like PALP domain-containing protein" evidence="1">
    <location>
        <begin position="19"/>
        <end position="417"/>
    </location>
</feature>
<evidence type="ECO:0000256" key="1">
    <source>
        <dbReference type="SAM" id="SignalP"/>
    </source>
</evidence>
<dbReference type="InterPro" id="IPR050214">
    <property type="entry name" value="Cys_Synth/Cystath_Beta-Synth"/>
</dbReference>
<dbReference type="SUPFAM" id="SSF53686">
    <property type="entry name" value="Tryptophan synthase beta subunit-like PLP-dependent enzymes"/>
    <property type="match status" value="1"/>
</dbReference>
<dbReference type="EMBL" id="AZBU02000006">
    <property type="protein sequence ID" value="TKR71876.1"/>
    <property type="molecule type" value="Genomic_DNA"/>
</dbReference>
<keyword evidence="1" id="KW-0732">Signal</keyword>
<evidence type="ECO:0000313" key="4">
    <source>
        <dbReference type="Proteomes" id="UP000298663"/>
    </source>
</evidence>
<evidence type="ECO:0000259" key="2">
    <source>
        <dbReference type="Pfam" id="PF00291"/>
    </source>
</evidence>
<name>A0A4U5MQE8_STECR</name>
<comment type="caution">
    <text evidence="3">The sequence shown here is derived from an EMBL/GenBank/DDBJ whole genome shotgun (WGS) entry which is preliminary data.</text>
</comment>
<feature type="domain" description="Tryptophan synthase beta chain-like PALP" evidence="2">
    <location>
        <begin position="53"/>
        <end position="357"/>
    </location>
</feature>
<dbReference type="AlphaFoldDB" id="A0A4U5MQE8"/>
<dbReference type="OrthoDB" id="10259545at2759"/>
<gene>
    <name evidence="3" type="ORF">L596_019409</name>
</gene>
<dbReference type="GO" id="GO:0019344">
    <property type="term" value="P:cysteine biosynthetic process"/>
    <property type="evidence" value="ECO:0007669"/>
    <property type="project" value="UniProtKB-ARBA"/>
</dbReference>
<dbReference type="InterPro" id="IPR001926">
    <property type="entry name" value="TrpB-like_PALP"/>
</dbReference>
<sequence length="417" mass="46587">MGVIGIVIFSCLLQLCYGAALSETSVLYKKRFPLNKWRTDAIEKLWNERKAMDKTPLVRGPKLGGFPNLELFYKNESASRTGSIKHRQAWALFMWAILEEHVGEKTTVYEVSSGKGAVSDAFMARLVGLRFIALVPDEIEKTWTDAIEANGGHSLKCPRTQRMILAKNLTEGKKNRFFMNQYANLDRAEDISESGDHSHESVNIFHEILLQFRSMSTQNAPSFFVHPAQTGGLITSVGRYVQRYSIPTQVVLADSEFSVYFDYVVHGAFKNESGEKLWVMPGMYGVGYWGQAILGQTISLDPAAIDLAIKIPDLASVAAMHYLKSVGISCGPCSGVNFVALLHIAARDISKRVTVVTPISISSTSYENTYYNTEWIKQQFSKHGSFGCWMKAVTKAVEKGWSPLEIGKYCNEEKMDL</sequence>
<proteinExistence type="predicted"/>
<protein>
    <recommendedName>
        <fullName evidence="2">Tryptophan synthase beta chain-like PALP domain-containing protein</fullName>
    </recommendedName>
</protein>
<feature type="signal peptide" evidence="1">
    <location>
        <begin position="1"/>
        <end position="18"/>
    </location>
</feature>
<dbReference type="STRING" id="34508.A0A4U5MQE8"/>
<reference evidence="3 4" key="1">
    <citation type="journal article" date="2015" name="Genome Biol.">
        <title>Comparative genomics of Steinernema reveals deeply conserved gene regulatory networks.</title>
        <authorList>
            <person name="Dillman A.R."/>
            <person name="Macchietto M."/>
            <person name="Porter C.F."/>
            <person name="Rogers A."/>
            <person name="Williams B."/>
            <person name="Antoshechkin I."/>
            <person name="Lee M.M."/>
            <person name="Goodwin Z."/>
            <person name="Lu X."/>
            <person name="Lewis E.E."/>
            <person name="Goodrich-Blair H."/>
            <person name="Stock S.P."/>
            <person name="Adams B.J."/>
            <person name="Sternberg P.W."/>
            <person name="Mortazavi A."/>
        </authorList>
    </citation>
    <scope>NUCLEOTIDE SEQUENCE [LARGE SCALE GENOMIC DNA]</scope>
    <source>
        <strain evidence="3 4">ALL</strain>
    </source>
</reference>
<organism evidence="3 4">
    <name type="scientific">Steinernema carpocapsae</name>
    <name type="common">Entomopathogenic nematode</name>
    <dbReference type="NCBI Taxonomy" id="34508"/>
    <lineage>
        <taxon>Eukaryota</taxon>
        <taxon>Metazoa</taxon>
        <taxon>Ecdysozoa</taxon>
        <taxon>Nematoda</taxon>
        <taxon>Chromadorea</taxon>
        <taxon>Rhabditida</taxon>
        <taxon>Tylenchina</taxon>
        <taxon>Panagrolaimomorpha</taxon>
        <taxon>Strongyloidoidea</taxon>
        <taxon>Steinernematidae</taxon>
        <taxon>Steinernema</taxon>
    </lineage>
</organism>
<dbReference type="InterPro" id="IPR036052">
    <property type="entry name" value="TrpB-like_PALP_sf"/>
</dbReference>
<keyword evidence="4" id="KW-1185">Reference proteome</keyword>
<reference evidence="3 4" key="2">
    <citation type="journal article" date="2019" name="G3 (Bethesda)">
        <title>Hybrid Assembly of the Genome of the Entomopathogenic Nematode Steinernema carpocapsae Identifies the X-Chromosome.</title>
        <authorList>
            <person name="Serra L."/>
            <person name="Macchietto M."/>
            <person name="Macias-Munoz A."/>
            <person name="McGill C.J."/>
            <person name="Rodriguez I.M."/>
            <person name="Rodriguez B."/>
            <person name="Murad R."/>
            <person name="Mortazavi A."/>
        </authorList>
    </citation>
    <scope>NUCLEOTIDE SEQUENCE [LARGE SCALE GENOMIC DNA]</scope>
    <source>
        <strain evidence="3 4">ALL</strain>
    </source>
</reference>
<dbReference type="Pfam" id="PF00291">
    <property type="entry name" value="PALP"/>
    <property type="match status" value="1"/>
</dbReference>
<evidence type="ECO:0000313" key="3">
    <source>
        <dbReference type="EMBL" id="TKR71876.1"/>
    </source>
</evidence>
<dbReference type="PANTHER" id="PTHR10314">
    <property type="entry name" value="CYSTATHIONINE BETA-SYNTHASE"/>
    <property type="match status" value="1"/>
</dbReference>
<dbReference type="Proteomes" id="UP000298663">
    <property type="component" value="Unassembled WGS sequence"/>
</dbReference>